<dbReference type="GO" id="GO:0035556">
    <property type="term" value="P:intracellular signal transduction"/>
    <property type="evidence" value="ECO:0007669"/>
    <property type="project" value="TreeGrafter"/>
</dbReference>
<dbReference type="OrthoDB" id="193931at2759"/>
<dbReference type="SUPFAM" id="SSF103243">
    <property type="entry name" value="KA1-like"/>
    <property type="match status" value="1"/>
</dbReference>
<evidence type="ECO:0000256" key="3">
    <source>
        <dbReference type="ARBA" id="ARBA00022527"/>
    </source>
</evidence>
<organism evidence="14 15">
    <name type="scientific">Fistulifera solaris</name>
    <name type="common">Oleaginous diatom</name>
    <dbReference type="NCBI Taxonomy" id="1519565"/>
    <lineage>
        <taxon>Eukaryota</taxon>
        <taxon>Sar</taxon>
        <taxon>Stramenopiles</taxon>
        <taxon>Ochrophyta</taxon>
        <taxon>Bacillariophyta</taxon>
        <taxon>Bacillariophyceae</taxon>
        <taxon>Bacillariophycidae</taxon>
        <taxon>Naviculales</taxon>
        <taxon>Naviculaceae</taxon>
        <taxon>Fistulifera</taxon>
    </lineage>
</organism>
<dbReference type="GO" id="GO:0106310">
    <property type="term" value="F:protein serine kinase activity"/>
    <property type="evidence" value="ECO:0007669"/>
    <property type="project" value="RHEA"/>
</dbReference>
<reference evidence="14 15" key="1">
    <citation type="journal article" date="2015" name="Plant Cell">
        <title>Oil accumulation by the oleaginous diatom Fistulifera solaris as revealed by the genome and transcriptome.</title>
        <authorList>
            <person name="Tanaka T."/>
            <person name="Maeda Y."/>
            <person name="Veluchamy A."/>
            <person name="Tanaka M."/>
            <person name="Abida H."/>
            <person name="Marechal E."/>
            <person name="Bowler C."/>
            <person name="Muto M."/>
            <person name="Sunaga Y."/>
            <person name="Tanaka M."/>
            <person name="Yoshino T."/>
            <person name="Taniguchi T."/>
            <person name="Fukuda Y."/>
            <person name="Nemoto M."/>
            <person name="Matsumoto M."/>
            <person name="Wong P.S."/>
            <person name="Aburatani S."/>
            <person name="Fujibuchi W."/>
        </authorList>
    </citation>
    <scope>NUCLEOTIDE SEQUENCE [LARGE SCALE GENOMIC DNA]</scope>
    <source>
        <strain evidence="14 15">JPCC DA0580</strain>
    </source>
</reference>
<dbReference type="EMBL" id="BDSP01000052">
    <property type="protein sequence ID" value="GAX12524.1"/>
    <property type="molecule type" value="Genomic_DNA"/>
</dbReference>
<dbReference type="Proteomes" id="UP000198406">
    <property type="component" value="Unassembled WGS sequence"/>
</dbReference>
<dbReference type="PANTHER" id="PTHR24346:SF82">
    <property type="entry name" value="KP78A-RELATED"/>
    <property type="match status" value="1"/>
</dbReference>
<dbReference type="FunFam" id="1.10.510.10:FF:000407">
    <property type="entry name" value="Non-specific serine/threonine protein kinase"/>
    <property type="match status" value="1"/>
</dbReference>
<evidence type="ECO:0000256" key="11">
    <source>
        <dbReference type="SAM" id="MobiDB-lite"/>
    </source>
</evidence>
<dbReference type="Gene3D" id="1.10.510.10">
    <property type="entry name" value="Transferase(Phosphotransferase) domain 1"/>
    <property type="match status" value="1"/>
</dbReference>
<comment type="catalytic activity">
    <reaction evidence="8">
        <text>L-threonyl-[protein] + ATP = O-phospho-L-threonyl-[protein] + ADP + H(+)</text>
        <dbReference type="Rhea" id="RHEA:46608"/>
        <dbReference type="Rhea" id="RHEA-COMP:11060"/>
        <dbReference type="Rhea" id="RHEA-COMP:11605"/>
        <dbReference type="ChEBI" id="CHEBI:15378"/>
        <dbReference type="ChEBI" id="CHEBI:30013"/>
        <dbReference type="ChEBI" id="CHEBI:30616"/>
        <dbReference type="ChEBI" id="CHEBI:61977"/>
        <dbReference type="ChEBI" id="CHEBI:456216"/>
        <dbReference type="EC" id="2.7.11.1"/>
    </reaction>
</comment>
<comment type="similarity">
    <text evidence="1">Belongs to the protein kinase superfamily. CAMK Ser/Thr protein kinase family. SNF1 subfamily.</text>
</comment>
<dbReference type="SMART" id="SM00220">
    <property type="entry name" value="S_TKc"/>
    <property type="match status" value="1"/>
</dbReference>
<gene>
    <name evidence="14" type="ORF">FisN_24Hh100</name>
</gene>
<feature type="region of interest" description="Disordered" evidence="11">
    <location>
        <begin position="376"/>
        <end position="403"/>
    </location>
</feature>
<protein>
    <recommendedName>
        <fullName evidence="2">non-specific serine/threonine protein kinase</fullName>
        <ecNumber evidence="2">2.7.11.1</ecNumber>
    </recommendedName>
</protein>
<dbReference type="Gene3D" id="3.30.310.80">
    <property type="entry name" value="Kinase associated domain 1, KA1"/>
    <property type="match status" value="1"/>
</dbReference>
<keyword evidence="3" id="KW-0723">Serine/threonine-protein kinase</keyword>
<evidence type="ECO:0000256" key="5">
    <source>
        <dbReference type="ARBA" id="ARBA00022741"/>
    </source>
</evidence>
<feature type="region of interest" description="Disordered" evidence="11">
    <location>
        <begin position="415"/>
        <end position="467"/>
    </location>
</feature>
<evidence type="ECO:0000259" key="13">
    <source>
        <dbReference type="PROSITE" id="PS50032"/>
    </source>
</evidence>
<keyword evidence="4 14" id="KW-0808">Transferase</keyword>
<dbReference type="PANTHER" id="PTHR24346">
    <property type="entry name" value="MAP/MICROTUBULE AFFINITY-REGULATING KINASE"/>
    <property type="match status" value="1"/>
</dbReference>
<dbReference type="InterPro" id="IPR000719">
    <property type="entry name" value="Prot_kinase_dom"/>
</dbReference>
<keyword evidence="5 10" id="KW-0547">Nucleotide-binding</keyword>
<dbReference type="InterPro" id="IPR017441">
    <property type="entry name" value="Protein_kinase_ATP_BS"/>
</dbReference>
<dbReference type="InterPro" id="IPR001772">
    <property type="entry name" value="KA1_dom"/>
</dbReference>
<dbReference type="PROSITE" id="PS50011">
    <property type="entry name" value="PROTEIN_KINASE_DOM"/>
    <property type="match status" value="1"/>
</dbReference>
<dbReference type="InterPro" id="IPR011009">
    <property type="entry name" value="Kinase-like_dom_sf"/>
</dbReference>
<dbReference type="Pfam" id="PF00069">
    <property type="entry name" value="Pkinase"/>
    <property type="match status" value="1"/>
</dbReference>
<comment type="caution">
    <text evidence="14">The sequence shown here is derived from an EMBL/GenBank/DDBJ whole genome shotgun (WGS) entry which is preliminary data.</text>
</comment>
<evidence type="ECO:0000313" key="14">
    <source>
        <dbReference type="EMBL" id="GAX12524.1"/>
    </source>
</evidence>
<evidence type="ECO:0000259" key="12">
    <source>
        <dbReference type="PROSITE" id="PS50011"/>
    </source>
</evidence>
<evidence type="ECO:0000256" key="10">
    <source>
        <dbReference type="PROSITE-ProRule" id="PRU10141"/>
    </source>
</evidence>
<dbReference type="InterPro" id="IPR008271">
    <property type="entry name" value="Ser/Thr_kinase_AS"/>
</dbReference>
<dbReference type="Pfam" id="PF02149">
    <property type="entry name" value="KA1"/>
    <property type="match status" value="1"/>
</dbReference>
<proteinExistence type="inferred from homology"/>
<sequence>MDQTPIQIGQFILGKNLGIGAFGKVKLATHAVTGHKVAVKILNKAKIKQLGMEEKVQREINILHLCTHPHIIRLYEVIDTPTDIFLVNEYVSGGELFDYIVSKGRLSADEARNFFHQIISGVEYCHFQKIVHRDLKPENLLLDANLNIKIADFGLSNLMRDGDFLRTSCGSPNYAAPEVISGHLYAGPEVDVWSCGVILYALLCGSLPFDDESIPNLFKKIKSGMYSLPTHLSQLAKNLIPRMLEVDPMKRITIPEIRLHPWFQHKLPPYLRYPPELMEKQERIIDQEVIDEVMKLPFHKAYGNQNPSGIPSGAVNLNGIITRELVERAAALGDGRDSDAPKLLQDLRCAYELILDHKHTRLRVMEVARAIQDAASATPPAFSPGNSRGATPGGRYGGSRFSAGSSYDGKTLTSISYSSRSQSPTNAAPAQQARLAEEATRALMTGSAQSQYGGVPQPPASMGSPPHPAIQMSSSIPGNTGIVAQHEHGRRTRRWYLGIQSKKDPAHVMTEVYKALMALGCEWLQLSSYRIKCKWRPNLKSKSGGGMPFMTGSPIDPHRASWSQQRRFSGDAMETDDDMKEKSDRDLGGMQVLSSCDEPPIDVPNLSTPEYSVKIGLTLYKVQQNIYLLDFQKISGDAFSFMTLCANIITELKTLSAASRHALMAQQQAALAQQQQGMETTRFPSGPVK</sequence>
<feature type="domain" description="Protein kinase" evidence="12">
    <location>
        <begin position="11"/>
        <end position="263"/>
    </location>
</feature>
<dbReference type="GO" id="GO:0005524">
    <property type="term" value="F:ATP binding"/>
    <property type="evidence" value="ECO:0007669"/>
    <property type="project" value="UniProtKB-UniRule"/>
</dbReference>
<accession>A0A1Z5JET8</accession>
<evidence type="ECO:0000256" key="4">
    <source>
        <dbReference type="ARBA" id="ARBA00022679"/>
    </source>
</evidence>
<keyword evidence="6 14" id="KW-0418">Kinase</keyword>
<dbReference type="GO" id="GO:0005737">
    <property type="term" value="C:cytoplasm"/>
    <property type="evidence" value="ECO:0007669"/>
    <property type="project" value="TreeGrafter"/>
</dbReference>
<dbReference type="PROSITE" id="PS00108">
    <property type="entry name" value="PROTEIN_KINASE_ST"/>
    <property type="match status" value="1"/>
</dbReference>
<keyword evidence="15" id="KW-1185">Reference proteome</keyword>
<keyword evidence="7 10" id="KW-0067">ATP-binding</keyword>
<dbReference type="GO" id="GO:0004674">
    <property type="term" value="F:protein serine/threonine kinase activity"/>
    <property type="evidence" value="ECO:0007669"/>
    <property type="project" value="UniProtKB-KW"/>
</dbReference>
<dbReference type="SUPFAM" id="SSF56112">
    <property type="entry name" value="Protein kinase-like (PK-like)"/>
    <property type="match status" value="1"/>
</dbReference>
<feature type="binding site" evidence="10">
    <location>
        <position position="40"/>
    </location>
    <ligand>
        <name>ATP</name>
        <dbReference type="ChEBI" id="CHEBI:30616"/>
    </ligand>
</feature>
<comment type="catalytic activity">
    <reaction evidence="9">
        <text>L-seryl-[protein] + ATP = O-phospho-L-seryl-[protein] + ADP + H(+)</text>
        <dbReference type="Rhea" id="RHEA:17989"/>
        <dbReference type="Rhea" id="RHEA-COMP:9863"/>
        <dbReference type="Rhea" id="RHEA-COMP:11604"/>
        <dbReference type="ChEBI" id="CHEBI:15378"/>
        <dbReference type="ChEBI" id="CHEBI:29999"/>
        <dbReference type="ChEBI" id="CHEBI:30616"/>
        <dbReference type="ChEBI" id="CHEBI:83421"/>
        <dbReference type="ChEBI" id="CHEBI:456216"/>
        <dbReference type="EC" id="2.7.11.1"/>
    </reaction>
</comment>
<evidence type="ECO:0000256" key="8">
    <source>
        <dbReference type="ARBA" id="ARBA00047899"/>
    </source>
</evidence>
<dbReference type="PROSITE" id="PS50032">
    <property type="entry name" value="KA1"/>
    <property type="match status" value="1"/>
</dbReference>
<evidence type="ECO:0000256" key="9">
    <source>
        <dbReference type="ARBA" id="ARBA00048679"/>
    </source>
</evidence>
<dbReference type="InParanoid" id="A0A1Z5JET8"/>
<evidence type="ECO:0000256" key="2">
    <source>
        <dbReference type="ARBA" id="ARBA00012513"/>
    </source>
</evidence>
<dbReference type="Pfam" id="PF16579">
    <property type="entry name" value="AdenylateSensor"/>
    <property type="match status" value="1"/>
</dbReference>
<dbReference type="InterPro" id="IPR028375">
    <property type="entry name" value="KA1/Ssp2_C"/>
</dbReference>
<dbReference type="InterPro" id="IPR032270">
    <property type="entry name" value="AMPK_C"/>
</dbReference>
<name>A0A1Z5JET8_FISSO</name>
<dbReference type="CDD" id="cd12122">
    <property type="entry name" value="AMPKA_C"/>
    <property type="match status" value="1"/>
</dbReference>
<dbReference type="AlphaFoldDB" id="A0A1Z5JET8"/>
<feature type="compositionally biased region" description="Polar residues" evidence="11">
    <location>
        <begin position="415"/>
        <end position="429"/>
    </location>
</feature>
<dbReference type="PROSITE" id="PS00107">
    <property type="entry name" value="PROTEIN_KINASE_ATP"/>
    <property type="match status" value="1"/>
</dbReference>
<dbReference type="EC" id="2.7.11.1" evidence="2"/>
<evidence type="ECO:0000313" key="15">
    <source>
        <dbReference type="Proteomes" id="UP000198406"/>
    </source>
</evidence>
<dbReference type="FunFam" id="3.30.200.20:FF:000003">
    <property type="entry name" value="Non-specific serine/threonine protein kinase"/>
    <property type="match status" value="1"/>
</dbReference>
<evidence type="ECO:0000256" key="6">
    <source>
        <dbReference type="ARBA" id="ARBA00022777"/>
    </source>
</evidence>
<dbReference type="CDD" id="cd14079">
    <property type="entry name" value="STKc_AMPK_alpha"/>
    <property type="match status" value="1"/>
</dbReference>
<evidence type="ECO:0000256" key="7">
    <source>
        <dbReference type="ARBA" id="ARBA00022840"/>
    </source>
</evidence>
<evidence type="ECO:0000256" key="1">
    <source>
        <dbReference type="ARBA" id="ARBA00006234"/>
    </source>
</evidence>
<feature type="domain" description="KA1" evidence="13">
    <location>
        <begin position="606"/>
        <end position="654"/>
    </location>
</feature>